<dbReference type="GO" id="GO:0005524">
    <property type="term" value="F:ATP binding"/>
    <property type="evidence" value="ECO:0007669"/>
    <property type="project" value="UniProtKB-KW"/>
</dbReference>
<comment type="catalytic activity">
    <reaction evidence="1">
        <text>ATP + protein L-histidine = ADP + protein N-phospho-L-histidine.</text>
        <dbReference type="EC" id="2.7.13.3"/>
    </reaction>
</comment>
<dbReference type="CDD" id="cd16922">
    <property type="entry name" value="HATPase_EvgS-ArcB-TorS-like"/>
    <property type="match status" value="1"/>
</dbReference>
<dbReference type="SUPFAM" id="SSF55874">
    <property type="entry name" value="ATPase domain of HSP90 chaperone/DNA topoisomerase II/histidine kinase"/>
    <property type="match status" value="1"/>
</dbReference>
<evidence type="ECO:0000256" key="2">
    <source>
        <dbReference type="ARBA" id="ARBA00012438"/>
    </source>
</evidence>
<keyword evidence="5" id="KW-1133">Transmembrane helix</keyword>
<feature type="modified residue" description="4-aspartylphosphate" evidence="4">
    <location>
        <position position="510"/>
    </location>
</feature>
<dbReference type="SMART" id="SM00387">
    <property type="entry name" value="HATPase_c"/>
    <property type="match status" value="1"/>
</dbReference>
<dbReference type="EC" id="2.7.13.3" evidence="2"/>
<keyword evidence="9" id="KW-1185">Reference proteome</keyword>
<gene>
    <name evidence="8" type="ORF">N8I74_16970</name>
</gene>
<keyword evidence="8" id="KW-0067">ATP-binding</keyword>
<dbReference type="InterPro" id="IPR001789">
    <property type="entry name" value="Sig_transdc_resp-reg_receiver"/>
</dbReference>
<dbReference type="PRINTS" id="PR00344">
    <property type="entry name" value="BCTRLSENSOR"/>
</dbReference>
<dbReference type="Pfam" id="PF00512">
    <property type="entry name" value="HisKA"/>
    <property type="match status" value="1"/>
</dbReference>
<dbReference type="Proteomes" id="UP001061302">
    <property type="component" value="Chromosome"/>
</dbReference>
<dbReference type="InterPro" id="IPR036097">
    <property type="entry name" value="HisK_dim/P_sf"/>
</dbReference>
<feature type="transmembrane region" description="Helical" evidence="5">
    <location>
        <begin position="21"/>
        <end position="43"/>
    </location>
</feature>
<evidence type="ECO:0000313" key="9">
    <source>
        <dbReference type="Proteomes" id="UP001061302"/>
    </source>
</evidence>
<dbReference type="InterPro" id="IPR005467">
    <property type="entry name" value="His_kinase_dom"/>
</dbReference>
<feature type="domain" description="Histidine kinase" evidence="6">
    <location>
        <begin position="224"/>
        <end position="445"/>
    </location>
</feature>
<dbReference type="Gene3D" id="3.30.565.10">
    <property type="entry name" value="Histidine kinase-like ATPase, C-terminal domain"/>
    <property type="match status" value="1"/>
</dbReference>
<evidence type="ECO:0000259" key="7">
    <source>
        <dbReference type="PROSITE" id="PS50110"/>
    </source>
</evidence>
<dbReference type="EMBL" id="CP106753">
    <property type="protein sequence ID" value="UXY14989.1"/>
    <property type="molecule type" value="Genomic_DNA"/>
</dbReference>
<dbReference type="InterPro" id="IPR003661">
    <property type="entry name" value="HisK_dim/P_dom"/>
</dbReference>
<evidence type="ECO:0000256" key="5">
    <source>
        <dbReference type="SAM" id="Phobius"/>
    </source>
</evidence>
<dbReference type="PROSITE" id="PS50109">
    <property type="entry name" value="HIS_KIN"/>
    <property type="match status" value="1"/>
</dbReference>
<keyword evidence="3 4" id="KW-0597">Phosphoprotein</keyword>
<dbReference type="SMART" id="SM00448">
    <property type="entry name" value="REC"/>
    <property type="match status" value="1"/>
</dbReference>
<organism evidence="8 9">
    <name type="scientific">Chitiniphilus purpureus</name>
    <dbReference type="NCBI Taxonomy" id="2981137"/>
    <lineage>
        <taxon>Bacteria</taxon>
        <taxon>Pseudomonadati</taxon>
        <taxon>Pseudomonadota</taxon>
        <taxon>Betaproteobacteria</taxon>
        <taxon>Neisseriales</taxon>
        <taxon>Chitinibacteraceae</taxon>
        <taxon>Chitiniphilus</taxon>
    </lineage>
</organism>
<feature type="domain" description="Response regulatory" evidence="7">
    <location>
        <begin position="461"/>
        <end position="580"/>
    </location>
</feature>
<feature type="transmembrane region" description="Helical" evidence="5">
    <location>
        <begin position="162"/>
        <end position="183"/>
    </location>
</feature>
<accession>A0ABY6DKV3</accession>
<dbReference type="InterPro" id="IPR011006">
    <property type="entry name" value="CheY-like_superfamily"/>
</dbReference>
<dbReference type="Pfam" id="PF00072">
    <property type="entry name" value="Response_reg"/>
    <property type="match status" value="1"/>
</dbReference>
<evidence type="ECO:0000313" key="8">
    <source>
        <dbReference type="EMBL" id="UXY14989.1"/>
    </source>
</evidence>
<name>A0ABY6DKV3_9NEIS</name>
<dbReference type="SUPFAM" id="SSF52172">
    <property type="entry name" value="CheY-like"/>
    <property type="match status" value="1"/>
</dbReference>
<dbReference type="Gene3D" id="1.10.287.130">
    <property type="match status" value="1"/>
</dbReference>
<dbReference type="Gene3D" id="3.40.50.2300">
    <property type="match status" value="1"/>
</dbReference>
<dbReference type="InterPro" id="IPR036890">
    <property type="entry name" value="HATPase_C_sf"/>
</dbReference>
<keyword evidence="8" id="KW-0547">Nucleotide-binding</keyword>
<feature type="transmembrane region" description="Helical" evidence="5">
    <location>
        <begin position="49"/>
        <end position="66"/>
    </location>
</feature>
<dbReference type="Pfam" id="PF02518">
    <property type="entry name" value="HATPase_c"/>
    <property type="match status" value="1"/>
</dbReference>
<evidence type="ECO:0000256" key="4">
    <source>
        <dbReference type="PROSITE-ProRule" id="PRU00169"/>
    </source>
</evidence>
<dbReference type="RefSeq" id="WP_263124349.1">
    <property type="nucleotide sequence ID" value="NZ_CP106753.1"/>
</dbReference>
<dbReference type="InterPro" id="IPR003594">
    <property type="entry name" value="HATPase_dom"/>
</dbReference>
<keyword evidence="5" id="KW-0812">Transmembrane</keyword>
<dbReference type="SUPFAM" id="SSF47384">
    <property type="entry name" value="Homodimeric domain of signal transducing histidine kinase"/>
    <property type="match status" value="1"/>
</dbReference>
<dbReference type="PANTHER" id="PTHR45339:SF5">
    <property type="entry name" value="HISTIDINE KINASE"/>
    <property type="match status" value="1"/>
</dbReference>
<dbReference type="InterPro" id="IPR004358">
    <property type="entry name" value="Sig_transdc_His_kin-like_C"/>
</dbReference>
<dbReference type="SMART" id="SM00388">
    <property type="entry name" value="HisKA"/>
    <property type="match status" value="1"/>
</dbReference>
<dbReference type="PROSITE" id="PS50110">
    <property type="entry name" value="RESPONSE_REGULATORY"/>
    <property type="match status" value="1"/>
</dbReference>
<dbReference type="CDD" id="cd00082">
    <property type="entry name" value="HisKA"/>
    <property type="match status" value="1"/>
</dbReference>
<reference evidence="8" key="1">
    <citation type="submission" date="2022-10" db="EMBL/GenBank/DDBJ databases">
        <title>Chitiniphilus purpureus sp. nov., a novel chitin-degrading bacterium isolated from crawfish pond sediment.</title>
        <authorList>
            <person name="Li K."/>
        </authorList>
    </citation>
    <scope>NUCLEOTIDE SEQUENCE</scope>
    <source>
        <strain evidence="8">CD1</strain>
    </source>
</reference>
<dbReference type="CDD" id="cd17546">
    <property type="entry name" value="REC_hyHK_CKI1_RcsC-like"/>
    <property type="match status" value="1"/>
</dbReference>
<feature type="transmembrane region" description="Helical" evidence="5">
    <location>
        <begin position="87"/>
        <end position="107"/>
    </location>
</feature>
<protein>
    <recommendedName>
        <fullName evidence="2">histidine kinase</fullName>
        <ecNumber evidence="2">2.7.13.3</ecNumber>
    </recommendedName>
</protein>
<evidence type="ECO:0000259" key="6">
    <source>
        <dbReference type="PROSITE" id="PS50109"/>
    </source>
</evidence>
<proteinExistence type="predicted"/>
<keyword evidence="5" id="KW-0472">Membrane</keyword>
<sequence length="586" mass="64299">MKRLRQDPEVILHTTRLLYRNAALGQAATFLNASLLAYALWWIEPQGAILIWWSTVTVIAGYRFCLARRFDQHNVTVAQAPEWRRQYLIGTIFAGIWWGGGGLYFMYGSPETVRYFIAFLFSGMVAGAVPILAPVLPALVWFALTLVLPVALMAALDGTSLGMTFGLMCLLFLFAVLKSASYFHQVLIESFALSSEKSRLVTDLQRAKVQAEEASHAKGEFLANISHEIRTPMNGILGMAQLLARHPLDPALREQVEILRGSADALLTLVNDVLDLSKIEADRFELDPAPFAPAELMADLQRMFDPFAQARGVILSCTLADNVPACLQGDVTRLKQVFVNLLGNAFKFTAQGQVSAYAEVVRQKDGGYLWQAEVRDSGIGVPIHLRERIFEPFLQGDSSITREYGGTGLGLSIVARLVGLMQGRIWVEDNPGGGSIFRFYVRLAAATRALPAPGSEVAALRVLLVEDNPVNCMVAERFLALGGHSVTVATNGVEAVQAAETQHFDLILMDLQMPELGGIEASRLIRAYEAANGQPRQPIVVLSANVHEADRRACQQAGIDDYLEKPLRQDRLEALLAQVAARRGAQ</sequence>
<dbReference type="PANTHER" id="PTHR45339">
    <property type="entry name" value="HYBRID SIGNAL TRANSDUCTION HISTIDINE KINASE J"/>
    <property type="match status" value="1"/>
</dbReference>
<evidence type="ECO:0000256" key="3">
    <source>
        <dbReference type="ARBA" id="ARBA00022553"/>
    </source>
</evidence>
<feature type="transmembrane region" description="Helical" evidence="5">
    <location>
        <begin position="139"/>
        <end position="156"/>
    </location>
</feature>
<evidence type="ECO:0000256" key="1">
    <source>
        <dbReference type="ARBA" id="ARBA00000085"/>
    </source>
</evidence>